<reference evidence="24" key="1">
    <citation type="submission" date="2020-11" db="EMBL/GenBank/DDBJ databases">
        <authorList>
            <person name="Tran Van P."/>
        </authorList>
    </citation>
    <scope>NUCLEOTIDE SEQUENCE</scope>
</reference>
<feature type="domain" description="B12-binding" evidence="22">
    <location>
        <begin position="790"/>
        <end position="926"/>
    </location>
</feature>
<feature type="binding site" evidence="17">
    <location>
        <position position="905"/>
    </location>
    <ligand>
        <name>methylcob(III)alamin</name>
        <dbReference type="ChEBI" id="CHEBI:28115"/>
    </ligand>
</feature>
<feature type="binding site" evidence="17">
    <location>
        <position position="852"/>
    </location>
    <ligand>
        <name>methylcob(III)alamin</name>
        <dbReference type="ChEBI" id="CHEBI:28115"/>
    </ligand>
</feature>
<keyword evidence="13 15" id="KW-0486">Methionine biosynthesis</keyword>
<evidence type="ECO:0000259" key="21">
    <source>
        <dbReference type="PROSITE" id="PS50974"/>
    </source>
</evidence>
<dbReference type="InterPro" id="IPR033706">
    <property type="entry name" value="Met_synthase_B12-bd"/>
</dbReference>
<dbReference type="OrthoDB" id="261426at2759"/>
<evidence type="ECO:0000256" key="7">
    <source>
        <dbReference type="ARBA" id="ARBA00022628"/>
    </source>
</evidence>
<keyword evidence="10 15" id="KW-0479">Metal-binding</keyword>
<evidence type="ECO:0000256" key="2">
    <source>
        <dbReference type="ARBA" id="ARBA00001956"/>
    </source>
</evidence>
<dbReference type="PANTHER" id="PTHR45833:SF1">
    <property type="entry name" value="METHIONINE SYNTHASE"/>
    <property type="match status" value="1"/>
</dbReference>
<feature type="binding site" evidence="16 18">
    <location>
        <position position="335"/>
    </location>
    <ligand>
        <name>Zn(2+)</name>
        <dbReference type="ChEBI" id="CHEBI:29105"/>
    </ligand>
</feature>
<evidence type="ECO:0000256" key="3">
    <source>
        <dbReference type="ARBA" id="ARBA00005178"/>
    </source>
</evidence>
<evidence type="ECO:0000256" key="17">
    <source>
        <dbReference type="PIRSR" id="PIRSR000381-2"/>
    </source>
</evidence>
<dbReference type="CDD" id="cd00740">
    <property type="entry name" value="MeTr"/>
    <property type="match status" value="1"/>
</dbReference>
<dbReference type="GO" id="GO:0050667">
    <property type="term" value="P:homocysteine metabolic process"/>
    <property type="evidence" value="ECO:0007669"/>
    <property type="project" value="TreeGrafter"/>
</dbReference>
<dbReference type="EMBL" id="OA882271">
    <property type="protein sequence ID" value="CAD7274317.1"/>
    <property type="molecule type" value="Genomic_DNA"/>
</dbReference>
<feature type="binding site" evidence="16 18">
    <location>
        <position position="334"/>
    </location>
    <ligand>
        <name>Zn(2+)</name>
        <dbReference type="ChEBI" id="CHEBI:29105"/>
    </ligand>
</feature>
<accession>A0A7R9GB61</accession>
<evidence type="ECO:0000256" key="8">
    <source>
        <dbReference type="ARBA" id="ARBA00022679"/>
    </source>
</evidence>
<feature type="domain" description="Hcy-binding" evidence="19">
    <location>
        <begin position="27"/>
        <end position="349"/>
    </location>
</feature>
<dbReference type="PANTHER" id="PTHR45833">
    <property type="entry name" value="METHIONINE SYNTHASE"/>
    <property type="match status" value="1"/>
</dbReference>
<evidence type="ECO:0000256" key="14">
    <source>
        <dbReference type="ARBA" id="ARBA00023285"/>
    </source>
</evidence>
<dbReference type="InterPro" id="IPR006158">
    <property type="entry name" value="Cobalamin-bd"/>
</dbReference>
<dbReference type="NCBIfam" id="TIGR02082">
    <property type="entry name" value="metH"/>
    <property type="match status" value="1"/>
</dbReference>
<comment type="pathway">
    <text evidence="3 15">Amino-acid biosynthesis; L-methionine biosynthesis via de novo pathway; L-methionine from L-homocysteine (MetH route): step 1/1.</text>
</comment>
<dbReference type="GO" id="GO:0008270">
    <property type="term" value="F:zinc ion binding"/>
    <property type="evidence" value="ECO:0007669"/>
    <property type="project" value="UniProtKB-UniRule"/>
</dbReference>
<dbReference type="InterPro" id="IPR037010">
    <property type="entry name" value="VitB12-dep_Met_synth_activ_sf"/>
</dbReference>
<evidence type="ECO:0000259" key="19">
    <source>
        <dbReference type="PROSITE" id="PS50970"/>
    </source>
</evidence>
<feature type="binding site" evidence="17">
    <location>
        <position position="725"/>
    </location>
    <ligand>
        <name>methylcob(III)alamin</name>
        <dbReference type="ChEBI" id="CHEBI:28115"/>
    </ligand>
</feature>
<keyword evidence="12 15" id="KW-0862">Zinc</keyword>
<dbReference type="Gene3D" id="3.20.20.20">
    <property type="entry name" value="Dihydropteroate synthase-like"/>
    <property type="match status" value="1"/>
</dbReference>
<dbReference type="PROSITE" id="PS51337">
    <property type="entry name" value="B12_BINDING_NTER"/>
    <property type="match status" value="1"/>
</dbReference>
<feature type="binding site" evidence="17">
    <location>
        <begin position="800"/>
        <end position="804"/>
    </location>
    <ligand>
        <name>methylcob(III)alamin</name>
        <dbReference type="ChEBI" id="CHEBI:28115"/>
    </ligand>
</feature>
<evidence type="ECO:0000259" key="22">
    <source>
        <dbReference type="PROSITE" id="PS51332"/>
    </source>
</evidence>
<evidence type="ECO:0000256" key="9">
    <source>
        <dbReference type="ARBA" id="ARBA00022691"/>
    </source>
</evidence>
<dbReference type="Gene3D" id="3.40.50.280">
    <property type="entry name" value="Cobalamin-binding domain"/>
    <property type="match status" value="1"/>
</dbReference>
<dbReference type="InterPro" id="IPR000489">
    <property type="entry name" value="Pterin-binding_dom"/>
</dbReference>
<dbReference type="SUPFAM" id="SSF51717">
    <property type="entry name" value="Dihydropteroate synthetase-like"/>
    <property type="match status" value="1"/>
</dbReference>
<dbReference type="FunFam" id="3.20.20.20:FF:000002">
    <property type="entry name" value="Methionine synthase"/>
    <property type="match status" value="1"/>
</dbReference>
<evidence type="ECO:0000256" key="6">
    <source>
        <dbReference type="ARBA" id="ARBA00022605"/>
    </source>
</evidence>
<keyword evidence="7 15" id="KW-0846">Cobalamin</keyword>
<evidence type="ECO:0000256" key="11">
    <source>
        <dbReference type="ARBA" id="ARBA00022737"/>
    </source>
</evidence>
<dbReference type="PROSITE" id="PS50970">
    <property type="entry name" value="HCY"/>
    <property type="match status" value="1"/>
</dbReference>
<dbReference type="FunFam" id="3.20.20.330:FF:000001">
    <property type="entry name" value="Methionine synthase"/>
    <property type="match status" value="1"/>
</dbReference>
<feature type="domain" description="B12-binding N-terminal" evidence="23">
    <location>
        <begin position="678"/>
        <end position="775"/>
    </location>
</feature>
<feature type="binding site" evidence="16 18">
    <location>
        <position position="271"/>
    </location>
    <ligand>
        <name>Zn(2+)</name>
        <dbReference type="ChEBI" id="CHEBI:29105"/>
    </ligand>
</feature>
<dbReference type="FunFam" id="1.10.1240.10:FF:000001">
    <property type="entry name" value="Methionine synthase"/>
    <property type="match status" value="1"/>
</dbReference>
<keyword evidence="5 15" id="KW-0489">Methyltransferase</keyword>
<dbReference type="GO" id="GO:0008705">
    <property type="term" value="F:methionine synthase activity"/>
    <property type="evidence" value="ECO:0007669"/>
    <property type="project" value="UniProtKB-UniRule"/>
</dbReference>
<dbReference type="InterPro" id="IPR003759">
    <property type="entry name" value="Cbl-bd_cap"/>
</dbReference>
<dbReference type="Pfam" id="PF02310">
    <property type="entry name" value="B12-binding"/>
    <property type="match status" value="1"/>
</dbReference>
<dbReference type="SUPFAM" id="SSF47644">
    <property type="entry name" value="Methionine synthase domain"/>
    <property type="match status" value="1"/>
</dbReference>
<keyword evidence="8 15" id="KW-0808">Transferase</keyword>
<comment type="cofactor">
    <cofactor evidence="1 15 18">
        <name>Zn(2+)</name>
        <dbReference type="ChEBI" id="CHEBI:29105"/>
    </cofactor>
</comment>
<evidence type="ECO:0000256" key="1">
    <source>
        <dbReference type="ARBA" id="ARBA00001947"/>
    </source>
</evidence>
<name>A0A7R9GB61_9CRUS</name>
<evidence type="ECO:0000259" key="23">
    <source>
        <dbReference type="PROSITE" id="PS51337"/>
    </source>
</evidence>
<evidence type="ECO:0000256" key="16">
    <source>
        <dbReference type="PIRSR" id="PIRSR000381-1"/>
    </source>
</evidence>
<dbReference type="InterPro" id="IPR011822">
    <property type="entry name" value="MetH"/>
</dbReference>
<keyword evidence="9 15" id="KW-0949">S-adenosyl-L-methionine</keyword>
<feature type="binding site" evidence="17">
    <location>
        <position position="848"/>
    </location>
    <ligand>
        <name>methylcob(III)alamin</name>
        <dbReference type="ChEBI" id="CHEBI:28115"/>
    </ligand>
</feature>
<dbReference type="PROSITE" id="PS51332">
    <property type="entry name" value="B12_BINDING"/>
    <property type="match status" value="1"/>
</dbReference>
<dbReference type="NCBIfam" id="NF007024">
    <property type="entry name" value="PRK09490.1"/>
    <property type="match status" value="1"/>
</dbReference>
<dbReference type="GO" id="GO:0046653">
    <property type="term" value="P:tetrahydrofolate metabolic process"/>
    <property type="evidence" value="ECO:0007669"/>
    <property type="project" value="TreeGrafter"/>
</dbReference>
<gene>
    <name evidence="24" type="ORF">NMOB1V02_LOCUS2158</name>
</gene>
<keyword evidence="11" id="KW-0677">Repeat</keyword>
<evidence type="ECO:0000313" key="25">
    <source>
        <dbReference type="Proteomes" id="UP000678499"/>
    </source>
</evidence>
<evidence type="ECO:0000256" key="5">
    <source>
        <dbReference type="ARBA" id="ARBA00022603"/>
    </source>
</evidence>
<keyword evidence="14 15" id="KW-0170">Cobalt</keyword>
<dbReference type="InterPro" id="IPR036589">
    <property type="entry name" value="HCY_dom_sf"/>
</dbReference>
<dbReference type="GO" id="GO:0032259">
    <property type="term" value="P:methylation"/>
    <property type="evidence" value="ECO:0007669"/>
    <property type="project" value="UniProtKB-KW"/>
</dbReference>
<dbReference type="SMART" id="SM01018">
    <property type="entry name" value="B12-binding_2"/>
    <property type="match status" value="1"/>
</dbReference>
<dbReference type="Pfam" id="PF02574">
    <property type="entry name" value="S-methyl_trans"/>
    <property type="match status" value="1"/>
</dbReference>
<dbReference type="PROSITE" id="PS50972">
    <property type="entry name" value="PTERIN_BINDING"/>
    <property type="match status" value="1"/>
</dbReference>
<dbReference type="Gene3D" id="3.20.20.330">
    <property type="entry name" value="Homocysteine-binding-like domain"/>
    <property type="match status" value="1"/>
</dbReference>
<feature type="domain" description="Pterin-binding" evidence="20">
    <location>
        <begin position="382"/>
        <end position="646"/>
    </location>
</feature>
<dbReference type="CDD" id="cd02069">
    <property type="entry name" value="methionine_synthase_B12_BD"/>
    <property type="match status" value="1"/>
</dbReference>
<evidence type="ECO:0000256" key="13">
    <source>
        <dbReference type="ARBA" id="ARBA00023167"/>
    </source>
</evidence>
<dbReference type="SUPFAM" id="SSF56507">
    <property type="entry name" value="Methionine synthase activation domain-like"/>
    <property type="match status" value="1"/>
</dbReference>
<feature type="binding site" evidence="17">
    <location>
        <position position="992"/>
    </location>
    <ligand>
        <name>S-adenosyl-L-methionine</name>
        <dbReference type="ChEBI" id="CHEBI:59789"/>
    </ligand>
</feature>
<dbReference type="Proteomes" id="UP000678499">
    <property type="component" value="Unassembled WGS sequence"/>
</dbReference>
<comment type="cofactor">
    <cofactor evidence="2 15 16">
        <name>methylcob(III)alamin</name>
        <dbReference type="ChEBI" id="CHEBI:28115"/>
    </cofactor>
</comment>
<dbReference type="Gene3D" id="1.10.1240.10">
    <property type="entry name" value="Methionine synthase domain"/>
    <property type="match status" value="1"/>
</dbReference>
<dbReference type="SUPFAM" id="SSF82282">
    <property type="entry name" value="Homocysteine S-methyltransferase"/>
    <property type="match status" value="1"/>
</dbReference>
<dbReference type="InterPro" id="IPR036724">
    <property type="entry name" value="Cobalamin-bd_sf"/>
</dbReference>
<evidence type="ECO:0000256" key="18">
    <source>
        <dbReference type="PROSITE-ProRule" id="PRU00333"/>
    </source>
</evidence>
<dbReference type="PIRSF" id="PIRSF000381">
    <property type="entry name" value="MetH"/>
    <property type="match status" value="1"/>
</dbReference>
<dbReference type="EC" id="2.1.1.13" evidence="15"/>
<protein>
    <recommendedName>
        <fullName evidence="15">Methionine synthase</fullName>
        <ecNumber evidence="15">2.1.1.13</ecNumber>
    </recommendedName>
    <alternativeName>
        <fullName evidence="15">5-methyltetrahydrofolate--homocysteine methyltransferase</fullName>
    </alternativeName>
</protein>
<dbReference type="PROSITE" id="PS50974">
    <property type="entry name" value="ADOMET_ACTIVATION"/>
    <property type="match status" value="1"/>
</dbReference>
<dbReference type="EMBL" id="CAJPEX010000234">
    <property type="protein sequence ID" value="CAG0914469.1"/>
    <property type="molecule type" value="Genomic_DNA"/>
</dbReference>
<dbReference type="InterPro" id="IPR003726">
    <property type="entry name" value="HCY_dom"/>
</dbReference>
<feature type="binding site" description="axial binding residue" evidence="16">
    <location>
        <position position="803"/>
    </location>
    <ligand>
        <name>methylcob(III)alamin</name>
        <dbReference type="ChEBI" id="CHEBI:28115"/>
    </ligand>
    <ligandPart>
        <name>Co</name>
        <dbReference type="ChEBI" id="CHEBI:27638"/>
    </ligandPart>
</feature>
<evidence type="ECO:0000256" key="4">
    <source>
        <dbReference type="ARBA" id="ARBA00010398"/>
    </source>
</evidence>
<dbReference type="Pfam" id="PF02965">
    <property type="entry name" value="Met_synt_B12"/>
    <property type="match status" value="1"/>
</dbReference>
<dbReference type="InterPro" id="IPR004223">
    <property type="entry name" value="VitB12-dep_Met_synth_activ_dom"/>
</dbReference>
<dbReference type="FunFam" id="3.40.50.280:FF:000001">
    <property type="entry name" value="Methionine synthase"/>
    <property type="match status" value="1"/>
</dbReference>
<evidence type="ECO:0000259" key="20">
    <source>
        <dbReference type="PROSITE" id="PS50972"/>
    </source>
</evidence>
<evidence type="ECO:0000256" key="12">
    <source>
        <dbReference type="ARBA" id="ARBA00022833"/>
    </source>
</evidence>
<comment type="function">
    <text evidence="15">Catalyzes the transfer of a methyl group from methyl-cobalamin to homocysteine, yielding enzyme-bound cob(I)alamin and methionine. Subsequently, remethylates the cofactor using methyltetrahydrofolate.</text>
</comment>
<dbReference type="InterPro" id="IPR011005">
    <property type="entry name" value="Dihydropteroate_synth-like_sf"/>
</dbReference>
<dbReference type="Gene3D" id="1.10.288.10">
    <property type="entry name" value="Cobalamin-dependent Methionine Synthase, domain 2"/>
    <property type="match status" value="1"/>
</dbReference>
<evidence type="ECO:0000256" key="10">
    <source>
        <dbReference type="ARBA" id="ARBA00022723"/>
    </source>
</evidence>
<dbReference type="Pfam" id="PF02607">
    <property type="entry name" value="B12-binding_2"/>
    <property type="match status" value="1"/>
</dbReference>
<organism evidence="24">
    <name type="scientific">Notodromas monacha</name>
    <dbReference type="NCBI Taxonomy" id="399045"/>
    <lineage>
        <taxon>Eukaryota</taxon>
        <taxon>Metazoa</taxon>
        <taxon>Ecdysozoa</taxon>
        <taxon>Arthropoda</taxon>
        <taxon>Crustacea</taxon>
        <taxon>Oligostraca</taxon>
        <taxon>Ostracoda</taxon>
        <taxon>Podocopa</taxon>
        <taxon>Podocopida</taxon>
        <taxon>Cypridocopina</taxon>
        <taxon>Cypridoidea</taxon>
        <taxon>Cyprididae</taxon>
        <taxon>Notodromas</taxon>
    </lineage>
</organism>
<feature type="domain" description="AdoMet activation" evidence="21">
    <location>
        <begin position="942"/>
        <end position="1283"/>
    </location>
</feature>
<dbReference type="SUPFAM" id="SSF52242">
    <property type="entry name" value="Cobalamin (vitamin B12)-binding domain"/>
    <property type="match status" value="1"/>
</dbReference>
<dbReference type="InterPro" id="IPR050554">
    <property type="entry name" value="Met_Synthase/Corrinoid"/>
</dbReference>
<proteinExistence type="inferred from homology"/>
<comment type="domain">
    <text evidence="15">Modular enzyme with four functionally distinct domains. The isolated Hcy-binding domain catalyzes methyl transfer from free methylcobalamin to homocysteine. The Hcy-binding domain in association with the pterin-binding domain catalyzes the methylation of cob(I)alamin by methyltetrahydrofolate and the methylation of homocysteine. The B12-binding domain binds the cofactor. The AdoMet activation domain binds S-adenosyl-L-methionine. Under aerobic conditions cob(I)alamin can be converted to inactive cob(II)alamin. Reductive methylation by S-adenosyl-L-methionine and flavodoxin regenerates methylcobalamin.</text>
</comment>
<evidence type="ECO:0000313" key="24">
    <source>
        <dbReference type="EMBL" id="CAD7274317.1"/>
    </source>
</evidence>
<keyword evidence="6 15" id="KW-0028">Amino-acid biosynthesis</keyword>
<dbReference type="GO" id="GO:0031419">
    <property type="term" value="F:cobalamin binding"/>
    <property type="evidence" value="ECO:0007669"/>
    <property type="project" value="UniProtKB-UniRule"/>
</dbReference>
<sequence length="1285" mass="140684">MPCLSRKSFTPSATTASYTEGERMSRIAELKSSLERKILILDGAMGTMIQRKQLKEEDFRGTQFQDTPKSLKGNNDVLSITRPDIVYDIHKEYLLAGADLIETNTFSATCIAQSDYELQGYSYDINFSAAQVARQAAADVAAETGSTRWVLGAMGPTNRTLSISPSVEHPEFRNITFDELVAAYEEQARGLLDGGVDALLIETIFDTANSKAAIFAVKSLFENEDNSYQPIPIFISGTIVDKSGRTLSGQTTEAFVVSISHSDALGVGLNCALGAAEMRPFIEAVGSATSAYVICYPNAGLPNAFGEYDETPEQTAEVLRSFAMDGLINIVGGCCGTTPAHISAIKKAVEGISPRIPPKEIYPGHLLVSGLELTKIGPTSIFVNIGERCNVAGSKKFSRLIKSSKYQDALEVARAQVQSGAQILDVNMDEALLDGKSAMTKFLNLLGSEPDVAKVPLCIDSSNFAILEAGLKVAQGKCLTNSISLKEGEADFLQKARLIRRFGAAVIIMAFDEDGQAADFESKVRICSRAFNLLTTKAGFKPCDIVFDPNILTIATGIEEHNNYGVDFLLSVKEIKRQCPGCRISGGVSNVSFSFRGNDLVREAMHSVFLYHGIQASIAGLDMGIVNAGALPIYDEIDPVLRDLCEQVILNKSHRATEELLDFAEKVKDKSGCVSAAVVDAWRNESAEQRLRHALIKVGIDSYVTDDVEEARVSNKYPRPLNIIEGPLMDGMNVVGELFGAGKMFLPQVIKSARVMKKAVAHLIPFMEQERLANLSADGGDGDDENDRFSGVVVMATVKGDVHDIGKNIVGVVLGCNNFKVVDLGVMCPADKILSAVVKEKADILGLSGLITPSLDEMVHVAKEMERLGMSIPLLIGGATTSRAHTAVRIAPRYKHGPVVHVKDASKSVVVCSTLMDAVLKEEFMDEIKEDYDDVREDHYASLDEIRLMSLSQARTRKTKIDWNHFKACEPKLIGTKIFADFDLSKLTSYVDWKPFFDVWQLRGKYPNRNFPRVFNDPTVGKEAKRLFEEAQKLLKRMIDEKLVEARAVVGVFPANSVGDDIWVYQEDVWPRGEPIGKFHCLRQQAEKDISGAEEPYACLADFIAPLDSGKSDFIGGFAVSAGFGVDALVEEFTVGNDDYSIIMVKALADRLAEAMAEELHAQVRKDLWGYAPEEHLTLEDMLKTKYQGIRPAPGYPTQPDHSEKLNLWKLLGAENVGITLTESLAMDPAASVCALLFAHPQASYFSLGKVGKDQVIDYAHRKCMSLEGVEKWLRPCLSYDLEED</sequence>
<comment type="catalytic activity">
    <reaction evidence="15">
        <text>(6S)-5-methyl-5,6,7,8-tetrahydrofolate + L-homocysteine = (6S)-5,6,7,8-tetrahydrofolate + L-methionine</text>
        <dbReference type="Rhea" id="RHEA:11172"/>
        <dbReference type="ChEBI" id="CHEBI:18608"/>
        <dbReference type="ChEBI" id="CHEBI:57453"/>
        <dbReference type="ChEBI" id="CHEBI:57844"/>
        <dbReference type="ChEBI" id="CHEBI:58199"/>
        <dbReference type="EC" id="2.1.1.13"/>
    </reaction>
</comment>
<dbReference type="InterPro" id="IPR036594">
    <property type="entry name" value="Meth_synthase_dom"/>
</dbReference>
<keyword evidence="25" id="KW-1185">Reference proteome</keyword>
<feature type="binding site" evidence="17">
    <location>
        <position position="1191"/>
    </location>
    <ligand>
        <name>S-adenosyl-L-methionine</name>
        <dbReference type="ChEBI" id="CHEBI:59789"/>
    </ligand>
</feature>
<dbReference type="Pfam" id="PF00809">
    <property type="entry name" value="Pterin_bind"/>
    <property type="match status" value="1"/>
</dbReference>
<evidence type="ECO:0000256" key="15">
    <source>
        <dbReference type="PIRNR" id="PIRNR000381"/>
    </source>
</evidence>
<dbReference type="GO" id="GO:0005829">
    <property type="term" value="C:cytosol"/>
    <property type="evidence" value="ECO:0007669"/>
    <property type="project" value="TreeGrafter"/>
</dbReference>
<dbReference type="UniPathway" id="UPA00051">
    <property type="reaction ID" value="UER00081"/>
</dbReference>
<comment type="similarity">
    <text evidence="4">Belongs to the vitamin-B12 dependent methionine synthase family.</text>
</comment>
<dbReference type="Gene3D" id="3.10.196.10">
    <property type="entry name" value="Vitamin B12-dependent methionine synthase, activation domain"/>
    <property type="match status" value="1"/>
</dbReference>
<feature type="binding site" evidence="17">
    <location>
        <begin position="1245"/>
        <end position="1246"/>
    </location>
    <ligand>
        <name>S-adenosyl-L-methionine</name>
        <dbReference type="ChEBI" id="CHEBI:59789"/>
    </ligand>
</feature>